<dbReference type="Gene3D" id="3.90.220.20">
    <property type="entry name" value="DNA methylase specificity domains"/>
    <property type="match status" value="2"/>
</dbReference>
<dbReference type="AlphaFoldDB" id="A0A1H4GDN2"/>
<keyword evidence="3" id="KW-0238">DNA-binding</keyword>
<protein>
    <submittedName>
        <fullName evidence="5">Type I restriction enzyme, S subunit</fullName>
    </submittedName>
</protein>
<evidence type="ECO:0000313" key="6">
    <source>
        <dbReference type="Proteomes" id="UP000242469"/>
    </source>
</evidence>
<dbReference type="PANTHER" id="PTHR43140:SF1">
    <property type="entry name" value="TYPE I RESTRICTION ENZYME ECOKI SPECIFICITY SUBUNIT"/>
    <property type="match status" value="1"/>
</dbReference>
<dbReference type="InterPro" id="IPR044946">
    <property type="entry name" value="Restrct_endonuc_typeI_TRD_sf"/>
</dbReference>
<evidence type="ECO:0000256" key="1">
    <source>
        <dbReference type="ARBA" id="ARBA00010923"/>
    </source>
</evidence>
<evidence type="ECO:0000256" key="2">
    <source>
        <dbReference type="ARBA" id="ARBA00022747"/>
    </source>
</evidence>
<dbReference type="InterPro" id="IPR051212">
    <property type="entry name" value="Type-I_RE_S_subunit"/>
</dbReference>
<dbReference type="STRING" id="1122198.SAMN02745729_11528"/>
<evidence type="ECO:0000256" key="3">
    <source>
        <dbReference type="ARBA" id="ARBA00023125"/>
    </source>
</evidence>
<evidence type="ECO:0000259" key="4">
    <source>
        <dbReference type="Pfam" id="PF01420"/>
    </source>
</evidence>
<reference evidence="6" key="1">
    <citation type="submission" date="2016-10" db="EMBL/GenBank/DDBJ databases">
        <authorList>
            <person name="Varghese N."/>
            <person name="Submissions S."/>
        </authorList>
    </citation>
    <scope>NUCLEOTIDE SEQUENCE [LARGE SCALE GENOMIC DNA]</scope>
    <source>
        <strain evidence="6">DSM 11526</strain>
    </source>
</reference>
<dbReference type="SUPFAM" id="SSF116734">
    <property type="entry name" value="DNA methylase specificity domain"/>
    <property type="match status" value="2"/>
</dbReference>
<dbReference type="Pfam" id="PF01420">
    <property type="entry name" value="Methylase_S"/>
    <property type="match status" value="2"/>
</dbReference>
<proteinExistence type="inferred from homology"/>
<dbReference type="InterPro" id="IPR000055">
    <property type="entry name" value="Restrct_endonuc_typeI_TRD"/>
</dbReference>
<dbReference type="GO" id="GO:0003677">
    <property type="term" value="F:DNA binding"/>
    <property type="evidence" value="ECO:0007669"/>
    <property type="project" value="UniProtKB-KW"/>
</dbReference>
<organism evidence="5 6">
    <name type="scientific">Marinobacterium iners DSM 11526</name>
    <dbReference type="NCBI Taxonomy" id="1122198"/>
    <lineage>
        <taxon>Bacteria</taxon>
        <taxon>Pseudomonadati</taxon>
        <taxon>Pseudomonadota</taxon>
        <taxon>Gammaproteobacteria</taxon>
        <taxon>Oceanospirillales</taxon>
        <taxon>Oceanospirillaceae</taxon>
        <taxon>Marinobacterium</taxon>
    </lineage>
</organism>
<evidence type="ECO:0000313" key="5">
    <source>
        <dbReference type="EMBL" id="SEB06812.1"/>
    </source>
</evidence>
<keyword evidence="6" id="KW-1185">Reference proteome</keyword>
<dbReference type="EMBL" id="FNRJ01000015">
    <property type="protein sequence ID" value="SEB06812.1"/>
    <property type="molecule type" value="Genomic_DNA"/>
</dbReference>
<dbReference type="Gene3D" id="1.10.287.1120">
    <property type="entry name" value="Bipartite methylase S protein"/>
    <property type="match status" value="1"/>
</dbReference>
<name>A0A1H4GDN2_9GAMM</name>
<dbReference type="CDD" id="cd17253">
    <property type="entry name" value="RMtype1_S_Eco933I-TRD2-CR2_like"/>
    <property type="match status" value="1"/>
</dbReference>
<dbReference type="Proteomes" id="UP000242469">
    <property type="component" value="Unassembled WGS sequence"/>
</dbReference>
<dbReference type="GO" id="GO:0009307">
    <property type="term" value="P:DNA restriction-modification system"/>
    <property type="evidence" value="ECO:0007669"/>
    <property type="project" value="UniProtKB-KW"/>
</dbReference>
<accession>A0A1H4GDN2</accession>
<dbReference type="CDD" id="cd17262">
    <property type="entry name" value="RMtype1_S_Aco12261I-TRD2-CR2"/>
    <property type="match status" value="1"/>
</dbReference>
<gene>
    <name evidence="5" type="ORF">SAMN02745729_11528</name>
</gene>
<comment type="similarity">
    <text evidence="1">Belongs to the type-I restriction system S methylase family.</text>
</comment>
<keyword evidence="2" id="KW-0680">Restriction system</keyword>
<dbReference type="OrthoDB" id="9798929at2"/>
<feature type="domain" description="Type I restriction modification DNA specificity" evidence="4">
    <location>
        <begin position="227"/>
        <end position="394"/>
    </location>
</feature>
<feature type="domain" description="Type I restriction modification DNA specificity" evidence="4">
    <location>
        <begin position="40"/>
        <end position="186"/>
    </location>
</feature>
<dbReference type="RefSeq" id="WP_091827482.1">
    <property type="nucleotide sequence ID" value="NZ_FNRJ01000015.1"/>
</dbReference>
<dbReference type="PANTHER" id="PTHR43140">
    <property type="entry name" value="TYPE-1 RESTRICTION ENZYME ECOKI SPECIFICITY PROTEIN"/>
    <property type="match status" value="1"/>
</dbReference>
<sequence length="456" mass="51509">MAAKYQAYPEYKNSSYSWLGLIPSSWIISKVRYLTECLDGKRIPLNATERGEMPGPYPYWGANGVVDHVGEWLFDEDLVLIGEDGAPFFESNKDVAFNVSGKVWVNNHAHILRPNSHKICSIFLKYALNRVDFHLYINGSTRDKLTQADMNAIALRLPPLEEQHTIAAFLDHETARIDRLIEKQQRLIELLKEKRQAVISHAVTKGLDPNVPMKDSGVEWLGQVPAHWVIRRLKHIAQLQSGIPKGKDLSGKQTISVPMLRVANVQDGYVKLDDVHQIEIEPHELMRYTLQSGDVLMNEGGDNDKLGRGAVWHGQLEPCIHQNHVFAIRVSDIEPEWLSLVTGSKYAKYHFYCVAKQSTNLASISSSNIKETPLVIPPKIERQQIMKYLVNMTSKLDQVSEFASRQIALLQERRTALISAAVTGKIDVRNWQLNTSTQAAESDLPMAAEQAAEYRV</sequence>